<reference evidence="1" key="1">
    <citation type="submission" date="2016-04" db="EMBL/GenBank/DDBJ databases">
        <authorList>
            <person name="Evans L.H."/>
            <person name="Alamgir A."/>
            <person name="Owens N."/>
            <person name="Weber N.D."/>
            <person name="Virtaneva K."/>
            <person name="Barbian K."/>
            <person name="Babar A."/>
            <person name="Rosenke K."/>
        </authorList>
    </citation>
    <scope>NUCLEOTIDE SEQUENCE</scope>
    <source>
        <strain evidence="1">86-2</strain>
    </source>
</reference>
<gene>
    <name evidence="1" type="ORF">KL86DYS2_20156</name>
</gene>
<organism evidence="1">
    <name type="scientific">uncultured Dysgonomonas sp</name>
    <dbReference type="NCBI Taxonomy" id="206096"/>
    <lineage>
        <taxon>Bacteria</taxon>
        <taxon>Pseudomonadati</taxon>
        <taxon>Bacteroidota</taxon>
        <taxon>Bacteroidia</taxon>
        <taxon>Bacteroidales</taxon>
        <taxon>Dysgonomonadaceae</taxon>
        <taxon>Dysgonomonas</taxon>
        <taxon>environmental samples</taxon>
    </lineage>
</organism>
<evidence type="ECO:0000313" key="1">
    <source>
        <dbReference type="EMBL" id="SBW10637.1"/>
    </source>
</evidence>
<sequence>MLKYIIIHTKKMNNILTDLFILLNVQYTSIYSSLLCNELPHKNNLYRLSQDDLCYNIENAGIKFNNKEGDILEIYL</sequence>
<dbReference type="EMBL" id="FLUL01000002">
    <property type="protein sequence ID" value="SBW10637.1"/>
    <property type="molecule type" value="Genomic_DNA"/>
</dbReference>
<name>A0A212KG59_9BACT</name>
<protein>
    <submittedName>
        <fullName evidence="1">Uncharacterized protein</fullName>
    </submittedName>
</protein>
<proteinExistence type="predicted"/>
<dbReference type="AlphaFoldDB" id="A0A212KG59"/>
<accession>A0A212KG59</accession>